<evidence type="ECO:0000313" key="1">
    <source>
        <dbReference type="EMBL" id="MCD2194096.1"/>
    </source>
</evidence>
<proteinExistence type="predicted"/>
<dbReference type="Proteomes" id="UP001199469">
    <property type="component" value="Unassembled WGS sequence"/>
</dbReference>
<evidence type="ECO:0000313" key="2">
    <source>
        <dbReference type="Proteomes" id="UP001199469"/>
    </source>
</evidence>
<protein>
    <recommendedName>
        <fullName evidence="3">Excreted virulence factor EspC (Type VII ESX diderm)</fullName>
    </recommendedName>
</protein>
<comment type="caution">
    <text evidence="1">The sequence shown here is derived from an EMBL/GenBank/DDBJ whole genome shotgun (WGS) entry which is preliminary data.</text>
</comment>
<organism evidence="1 2">
    <name type="scientific">Actinomycetospora endophytica</name>
    <dbReference type="NCBI Taxonomy" id="2291215"/>
    <lineage>
        <taxon>Bacteria</taxon>
        <taxon>Bacillati</taxon>
        <taxon>Actinomycetota</taxon>
        <taxon>Actinomycetes</taxon>
        <taxon>Pseudonocardiales</taxon>
        <taxon>Pseudonocardiaceae</taxon>
        <taxon>Actinomycetospora</taxon>
    </lineage>
</organism>
<dbReference type="EMBL" id="JAJNDB010000002">
    <property type="protein sequence ID" value="MCD2194096.1"/>
    <property type="molecule type" value="Genomic_DNA"/>
</dbReference>
<sequence length="92" mass="9854">MSVMSDATRIRMVARSAIVELDVLVDDGLWGPGVDALIDHAEALAIAPFARGVRDPFRHLCELRDVLATVAGRTAQSLVDTLDELIARSVAA</sequence>
<accession>A0ABS8P9M0</accession>
<gene>
    <name evidence="1" type="ORF">LQ327_11995</name>
</gene>
<name>A0ABS8P9M0_9PSEU</name>
<evidence type="ECO:0008006" key="3">
    <source>
        <dbReference type="Google" id="ProtNLM"/>
    </source>
</evidence>
<reference evidence="1 2" key="1">
    <citation type="submission" date="2021-11" db="EMBL/GenBank/DDBJ databases">
        <title>Draft genome sequence of Actinomycetospora sp. SF1 isolated from the rhizosphere soil.</title>
        <authorList>
            <person name="Duangmal K."/>
            <person name="Chantavorakit T."/>
        </authorList>
    </citation>
    <scope>NUCLEOTIDE SEQUENCE [LARGE SCALE GENOMIC DNA]</scope>
    <source>
        <strain evidence="1 2">TBRC 5722</strain>
    </source>
</reference>
<dbReference type="RefSeq" id="WP_230733675.1">
    <property type="nucleotide sequence ID" value="NZ_JAJNDB010000002.1"/>
</dbReference>
<keyword evidence="2" id="KW-1185">Reference proteome</keyword>